<dbReference type="Proteomes" id="UP000250043">
    <property type="component" value="Unassembled WGS sequence"/>
</dbReference>
<evidence type="ECO:0000313" key="3">
    <source>
        <dbReference type="EMBL" id="OCH90454.1"/>
    </source>
</evidence>
<feature type="transmembrane region" description="Helical" evidence="1">
    <location>
        <begin position="226"/>
        <end position="246"/>
    </location>
</feature>
<evidence type="ECO:0000256" key="1">
    <source>
        <dbReference type="SAM" id="Phobius"/>
    </source>
</evidence>
<feature type="transmembrane region" description="Helical" evidence="1">
    <location>
        <begin position="179"/>
        <end position="206"/>
    </location>
</feature>
<feature type="transmembrane region" description="Helical" evidence="1">
    <location>
        <begin position="137"/>
        <end position="159"/>
    </location>
</feature>
<sequence length="309" mass="35170">MAELSFTERYVLDIGKRSRVAAISLLGYDYVISFSDEVDAIWTRNKRHCIFWIHMFNRFFAFFYLIVDSIPIAPDGIGSPKLHHLSNVRRHCVSLSDTFSQTGLHFYNPRTLMTTVIVQVLLQFRVYALYQKSSRILWFMLIMSATEVSVMAVLIGVTISRIEHLPVVSTSTGCEYTGLFSFSALFWLPSLVYEPILLVLVIYQAWPTSKTAPRTPMLTYMARDSLLYFVPVYAELLASTVIWAHYPEYINLVMPWSAALPSVLGSRMLLNTREAAYKGYAPHASTFRTGIMYASAAELYENSALESTL</sequence>
<evidence type="ECO:0000259" key="2">
    <source>
        <dbReference type="Pfam" id="PF20151"/>
    </source>
</evidence>
<dbReference type="OrthoDB" id="3258294at2759"/>
<proteinExistence type="predicted"/>
<feature type="transmembrane region" description="Helical" evidence="1">
    <location>
        <begin position="112"/>
        <end position="130"/>
    </location>
</feature>
<keyword evidence="1" id="KW-0472">Membrane</keyword>
<accession>A0A8E2AWH1</accession>
<dbReference type="AlphaFoldDB" id="A0A8E2AWH1"/>
<reference evidence="3 4" key="1">
    <citation type="submission" date="2016-07" db="EMBL/GenBank/DDBJ databases">
        <title>Draft genome of the white-rot fungus Obba rivulosa 3A-2.</title>
        <authorList>
            <consortium name="DOE Joint Genome Institute"/>
            <person name="Miettinen O."/>
            <person name="Riley R."/>
            <person name="Acob R."/>
            <person name="Barry K."/>
            <person name="Cullen D."/>
            <person name="De Vries R."/>
            <person name="Hainaut M."/>
            <person name="Hatakka A."/>
            <person name="Henrissat B."/>
            <person name="Hilden K."/>
            <person name="Kuo R."/>
            <person name="Labutti K."/>
            <person name="Lipzen A."/>
            <person name="Makela M.R."/>
            <person name="Sandor L."/>
            <person name="Spatafora J.W."/>
            <person name="Grigoriev I.V."/>
            <person name="Hibbett D.S."/>
        </authorList>
    </citation>
    <scope>NUCLEOTIDE SEQUENCE [LARGE SCALE GENOMIC DNA]</scope>
    <source>
        <strain evidence="3 4">3A-2</strain>
    </source>
</reference>
<keyword evidence="4" id="KW-1185">Reference proteome</keyword>
<feature type="domain" description="DUF6533" evidence="2">
    <location>
        <begin position="19"/>
        <end position="62"/>
    </location>
</feature>
<gene>
    <name evidence="3" type="ORF">OBBRIDRAFT_600561</name>
</gene>
<name>A0A8E2AWH1_9APHY</name>
<feature type="transmembrane region" description="Helical" evidence="1">
    <location>
        <begin position="49"/>
        <end position="67"/>
    </location>
</feature>
<dbReference type="EMBL" id="KV722404">
    <property type="protein sequence ID" value="OCH90454.1"/>
    <property type="molecule type" value="Genomic_DNA"/>
</dbReference>
<organism evidence="3 4">
    <name type="scientific">Obba rivulosa</name>
    <dbReference type="NCBI Taxonomy" id="1052685"/>
    <lineage>
        <taxon>Eukaryota</taxon>
        <taxon>Fungi</taxon>
        <taxon>Dikarya</taxon>
        <taxon>Basidiomycota</taxon>
        <taxon>Agaricomycotina</taxon>
        <taxon>Agaricomycetes</taxon>
        <taxon>Polyporales</taxon>
        <taxon>Gelatoporiaceae</taxon>
        <taxon>Obba</taxon>
    </lineage>
</organism>
<dbReference type="InterPro" id="IPR045340">
    <property type="entry name" value="DUF6533"/>
</dbReference>
<keyword evidence="1" id="KW-0812">Transmembrane</keyword>
<keyword evidence="1" id="KW-1133">Transmembrane helix</keyword>
<evidence type="ECO:0000313" key="4">
    <source>
        <dbReference type="Proteomes" id="UP000250043"/>
    </source>
</evidence>
<dbReference type="Pfam" id="PF20151">
    <property type="entry name" value="DUF6533"/>
    <property type="match status" value="1"/>
</dbReference>
<protein>
    <recommendedName>
        <fullName evidence="2">DUF6533 domain-containing protein</fullName>
    </recommendedName>
</protein>